<name>A0AB73N2Y9_ENTFC</name>
<feature type="transmembrane region" description="Helical" evidence="1">
    <location>
        <begin position="6"/>
        <end position="25"/>
    </location>
</feature>
<dbReference type="EMBL" id="NGLB01000001">
    <property type="protein sequence ID" value="OTN99438.1"/>
    <property type="molecule type" value="Genomic_DNA"/>
</dbReference>
<feature type="transmembrane region" description="Helical" evidence="1">
    <location>
        <begin position="248"/>
        <end position="266"/>
    </location>
</feature>
<dbReference type="AlphaFoldDB" id="A0AB73N2Y9"/>
<gene>
    <name evidence="2" type="ORF">A5804_000928</name>
</gene>
<evidence type="ECO:0000313" key="2">
    <source>
        <dbReference type="EMBL" id="OTN99438.1"/>
    </source>
</evidence>
<feature type="transmembrane region" description="Helical" evidence="1">
    <location>
        <begin position="170"/>
        <end position="195"/>
    </location>
</feature>
<feature type="transmembrane region" description="Helical" evidence="1">
    <location>
        <begin position="101"/>
        <end position="121"/>
    </location>
</feature>
<evidence type="ECO:0000313" key="3">
    <source>
        <dbReference type="Proteomes" id="UP000194737"/>
    </source>
</evidence>
<keyword evidence="1" id="KW-1133">Transmembrane helix</keyword>
<evidence type="ECO:0000256" key="1">
    <source>
        <dbReference type="SAM" id="Phobius"/>
    </source>
</evidence>
<dbReference type="Pfam" id="PF14897">
    <property type="entry name" value="EpsG"/>
    <property type="match status" value="1"/>
</dbReference>
<evidence type="ECO:0008006" key="4">
    <source>
        <dbReference type="Google" id="ProtNLM"/>
    </source>
</evidence>
<keyword evidence="1" id="KW-0812">Transmembrane</keyword>
<dbReference type="InterPro" id="IPR049458">
    <property type="entry name" value="EpsG-like"/>
</dbReference>
<feature type="transmembrane region" description="Helical" evidence="1">
    <location>
        <begin position="34"/>
        <end position="52"/>
    </location>
</feature>
<feature type="transmembrane region" description="Helical" evidence="1">
    <location>
        <begin position="278"/>
        <end position="296"/>
    </location>
</feature>
<comment type="caution">
    <text evidence="2">The sequence shown here is derived from an EMBL/GenBank/DDBJ whole genome shotgun (WGS) entry which is preliminary data.</text>
</comment>
<organism evidence="2 3">
    <name type="scientific">Enterococcus faecium</name>
    <name type="common">Streptococcus faecium</name>
    <dbReference type="NCBI Taxonomy" id="1352"/>
    <lineage>
        <taxon>Bacteria</taxon>
        <taxon>Bacillati</taxon>
        <taxon>Bacillota</taxon>
        <taxon>Bacilli</taxon>
        <taxon>Lactobacillales</taxon>
        <taxon>Enterococcaceae</taxon>
        <taxon>Enterococcus</taxon>
    </lineage>
</organism>
<feature type="transmembrane region" description="Helical" evidence="1">
    <location>
        <begin position="302"/>
        <end position="321"/>
    </location>
</feature>
<protein>
    <recommendedName>
        <fullName evidence="4">EpsG family protein</fullName>
    </recommendedName>
</protein>
<feature type="transmembrane region" description="Helical" evidence="1">
    <location>
        <begin position="328"/>
        <end position="349"/>
    </location>
</feature>
<feature type="transmembrane region" description="Helical" evidence="1">
    <location>
        <begin position="133"/>
        <end position="164"/>
    </location>
</feature>
<dbReference type="Proteomes" id="UP000194737">
    <property type="component" value="Unassembled WGS sequence"/>
</dbReference>
<sequence length="362" mass="42393">MSKEISIFLYLSLFIFSSVMVYLGVKKQKKSRNLFTLLGISLPVMLATFRSISVGTDTEPYYYLYSFYGTFPSLADKFRILGFKEFLNTILIHVCSKIGNFNLYLFIYSFFTILLVVIALYKLVPINLIPLSYFIYMCFFFPQTLNITRQSLAVVIILLGYQYIVERKLIRYLLIVFIASGFHISALLALPLYLLINKKKEINRWMAIILILGIVFFIINPSWIFTMLSSIPGFERYSFYIDYAKETNNRIIFINLIVLITIYLFKKFLLEKKNENKLFILLLFFGVLIGLTGFISPFIKRIGIYFDILQIVLIAELSNIFSDKFQNLLVKYGIYVLCIIYFVIAYYYLALAKVIPYSFQIY</sequence>
<dbReference type="RefSeq" id="WP_002332940.1">
    <property type="nucleotide sequence ID" value="NZ_JADMHO010000022.1"/>
</dbReference>
<proteinExistence type="predicted"/>
<accession>A0AB73N2Y9</accession>
<keyword evidence="1" id="KW-0472">Membrane</keyword>
<feature type="transmembrane region" description="Helical" evidence="1">
    <location>
        <begin position="207"/>
        <end position="228"/>
    </location>
</feature>
<reference evidence="2 3" key="1">
    <citation type="submission" date="2017-05" db="EMBL/GenBank/DDBJ databases">
        <title>The Genome Sequence of Enterococcus faecium 6F2_DIV0138.</title>
        <authorList>
            <consortium name="The Broad Institute Genomics Platform"/>
            <consortium name="The Broad Institute Genomic Center for Infectious Diseases"/>
            <person name="Earl A."/>
            <person name="Manson A."/>
            <person name="Schwartman J."/>
            <person name="Gilmore M."/>
            <person name="Abouelleil A."/>
            <person name="Cao P."/>
            <person name="Chapman S."/>
            <person name="Cusick C."/>
            <person name="Shea T."/>
            <person name="Young S."/>
            <person name="Neafsey D."/>
            <person name="Nusbaum C."/>
            <person name="Birren B."/>
        </authorList>
    </citation>
    <scope>NUCLEOTIDE SEQUENCE [LARGE SCALE GENOMIC DNA]</scope>
    <source>
        <strain evidence="2 3">6F2_DIV0138</strain>
    </source>
</reference>